<reference evidence="1" key="1">
    <citation type="submission" date="2023-10" db="EMBL/GenBank/DDBJ databases">
        <authorList>
            <person name="Rodriguez Cubillos JULIANA M."/>
            <person name="De Vega J."/>
        </authorList>
    </citation>
    <scope>NUCLEOTIDE SEQUENCE</scope>
</reference>
<sequence>MGLLGEREKPLFFAFLGNEGLHICMFKDTRGRLELRLKNCRMVMMSFDSVQLVASKS</sequence>
<evidence type="ECO:0000313" key="2">
    <source>
        <dbReference type="Proteomes" id="UP001177021"/>
    </source>
</evidence>
<dbReference type="Proteomes" id="UP001177021">
    <property type="component" value="Unassembled WGS sequence"/>
</dbReference>
<dbReference type="EMBL" id="CASHSV030000034">
    <property type="protein sequence ID" value="CAJ2643409.1"/>
    <property type="molecule type" value="Genomic_DNA"/>
</dbReference>
<name>A0ACB0JEA7_TRIPR</name>
<evidence type="ECO:0000313" key="1">
    <source>
        <dbReference type="EMBL" id="CAJ2643409.1"/>
    </source>
</evidence>
<keyword evidence="2" id="KW-1185">Reference proteome</keyword>
<protein>
    <submittedName>
        <fullName evidence="1">Uncharacterized protein</fullName>
    </submittedName>
</protein>
<proteinExistence type="predicted"/>
<comment type="caution">
    <text evidence="1">The sequence shown here is derived from an EMBL/GenBank/DDBJ whole genome shotgun (WGS) entry which is preliminary data.</text>
</comment>
<gene>
    <name evidence="1" type="ORF">MILVUS5_LOCUS12660</name>
</gene>
<accession>A0ACB0JEA7</accession>
<organism evidence="1 2">
    <name type="scientific">Trifolium pratense</name>
    <name type="common">Red clover</name>
    <dbReference type="NCBI Taxonomy" id="57577"/>
    <lineage>
        <taxon>Eukaryota</taxon>
        <taxon>Viridiplantae</taxon>
        <taxon>Streptophyta</taxon>
        <taxon>Embryophyta</taxon>
        <taxon>Tracheophyta</taxon>
        <taxon>Spermatophyta</taxon>
        <taxon>Magnoliopsida</taxon>
        <taxon>eudicotyledons</taxon>
        <taxon>Gunneridae</taxon>
        <taxon>Pentapetalae</taxon>
        <taxon>rosids</taxon>
        <taxon>fabids</taxon>
        <taxon>Fabales</taxon>
        <taxon>Fabaceae</taxon>
        <taxon>Papilionoideae</taxon>
        <taxon>50 kb inversion clade</taxon>
        <taxon>NPAAA clade</taxon>
        <taxon>Hologalegina</taxon>
        <taxon>IRL clade</taxon>
        <taxon>Trifolieae</taxon>
        <taxon>Trifolium</taxon>
    </lineage>
</organism>